<dbReference type="GO" id="GO:0016020">
    <property type="term" value="C:membrane"/>
    <property type="evidence" value="ECO:0007669"/>
    <property type="project" value="UniProtKB-SubCell"/>
</dbReference>
<organism evidence="7 8">
    <name type="scientific">Monascus purpureus</name>
    <name type="common">Red mold</name>
    <name type="synonym">Monascus anka</name>
    <dbReference type="NCBI Taxonomy" id="5098"/>
    <lineage>
        <taxon>Eukaryota</taxon>
        <taxon>Fungi</taxon>
        <taxon>Dikarya</taxon>
        <taxon>Ascomycota</taxon>
        <taxon>Pezizomycotina</taxon>
        <taxon>Eurotiomycetes</taxon>
        <taxon>Eurotiomycetidae</taxon>
        <taxon>Eurotiales</taxon>
        <taxon>Aspergillaceae</taxon>
        <taxon>Monascus</taxon>
    </lineage>
</organism>
<protein>
    <submittedName>
        <fullName evidence="7">Uncharacterized protein</fullName>
    </submittedName>
</protein>
<proteinExistence type="predicted"/>
<keyword evidence="8" id="KW-1185">Reference proteome</keyword>
<evidence type="ECO:0000313" key="8">
    <source>
        <dbReference type="Proteomes" id="UP000319663"/>
    </source>
</evidence>
<dbReference type="Proteomes" id="UP000319663">
    <property type="component" value="Unassembled WGS sequence"/>
</dbReference>
<keyword evidence="3 6" id="KW-1133">Transmembrane helix</keyword>
<feature type="compositionally biased region" description="Polar residues" evidence="5">
    <location>
        <begin position="609"/>
        <end position="636"/>
    </location>
</feature>
<comment type="subcellular location">
    <subcellularLocation>
        <location evidence="1">Membrane</location>
        <topology evidence="1">Single-pass membrane protein</topology>
    </subcellularLocation>
</comment>
<sequence>MVVPKPPVKLEGHCSAIHENTLYVYSANGFASLPLQLNGTWSKLTMGESVSGAACVKGGVDGDSNREALYVVGGTGGSSDYSGVQRYTFDDRRWETISLTTPITQNRTHHGVAFLKSSSSILVYAGSQEDSTTSSSQTFSIFTAPPYNISSFEGQGVSPASSPVLLPWNDEEAALMGGSTSSNIFLFAQARGWQDSGLTLSKTLSSGTGYTILSRTDGSKVLQSFNMEVSPNTVSSVPLLGPDAYNDTLAPTTTRLDYSLAQDESSNLVVISGGDDADPLVIFNQTSNGWINATKLFYGDESLSQIPLQTTSTPTAQPTTTSTPSTESTAGGSHTNVGTIIGAVLGSLIGFAILLLAILLFLRYRRKKADLKRGRENDDRLSFQDRGIEPLAEAAYPMARSPVPVAASSVDSLGIFSGKIGNEKSLRPPAANTTPMKSSPLITVESDQAGDANSNNLEKSLGVESSGRPGDRTTDVSWSKYFEGNATTNLATLQNSDSPTASIITKSDYRGSAWPSVTPLDFGFLEQPKPLRKVASGSPTTEHAGIDGNSRGLVIFESQSARISSAESMSSEEDYYEKDDFVPDDILASAHGNRDTLGTGSWFGRPPSSMYSRSGTDLPSTGASASGGQPRQTGATNALARKSSVLIPDQLPGVIGGNVNSDLSWLDLNAGR</sequence>
<evidence type="ECO:0000313" key="7">
    <source>
        <dbReference type="EMBL" id="TQB72621.1"/>
    </source>
</evidence>
<dbReference type="InterPro" id="IPR051694">
    <property type="entry name" value="Immunoregulatory_rcpt-like"/>
</dbReference>
<dbReference type="SUPFAM" id="SSF117281">
    <property type="entry name" value="Kelch motif"/>
    <property type="match status" value="1"/>
</dbReference>
<dbReference type="STRING" id="5098.A0A507QXF5"/>
<dbReference type="GO" id="GO:0071944">
    <property type="term" value="C:cell periphery"/>
    <property type="evidence" value="ECO:0007669"/>
    <property type="project" value="UniProtKB-ARBA"/>
</dbReference>
<keyword evidence="2 6" id="KW-0812">Transmembrane</keyword>
<feature type="region of interest" description="Disordered" evidence="5">
    <location>
        <begin position="592"/>
        <end position="640"/>
    </location>
</feature>
<dbReference type="EMBL" id="VIFY01000060">
    <property type="protein sequence ID" value="TQB72621.1"/>
    <property type="molecule type" value="Genomic_DNA"/>
</dbReference>
<dbReference type="PANTHER" id="PTHR15549:SF30">
    <property type="entry name" value="MID2 DOMAIN-CONTAINING PROTEIN"/>
    <property type="match status" value="1"/>
</dbReference>
<dbReference type="AlphaFoldDB" id="A0A507QXF5"/>
<accession>A0A507QXF5</accession>
<dbReference type="InterPro" id="IPR015915">
    <property type="entry name" value="Kelch-typ_b-propeller"/>
</dbReference>
<feature type="region of interest" description="Disordered" evidence="5">
    <location>
        <begin position="310"/>
        <end position="333"/>
    </location>
</feature>
<feature type="region of interest" description="Disordered" evidence="5">
    <location>
        <begin position="447"/>
        <end position="473"/>
    </location>
</feature>
<comment type="caution">
    <text evidence="7">The sequence shown here is derived from an EMBL/GenBank/DDBJ whole genome shotgun (WGS) entry which is preliminary data.</text>
</comment>
<reference evidence="7 8" key="1">
    <citation type="submission" date="2019-06" db="EMBL/GenBank/DDBJ databases">
        <title>Wine fermentation using esterase from Monascus purpureus.</title>
        <authorList>
            <person name="Geng C."/>
            <person name="Zhang Y."/>
        </authorList>
    </citation>
    <scope>NUCLEOTIDE SEQUENCE [LARGE SCALE GENOMIC DNA]</scope>
    <source>
        <strain evidence="7">HQ1</strain>
    </source>
</reference>
<feature type="transmembrane region" description="Helical" evidence="6">
    <location>
        <begin position="340"/>
        <end position="362"/>
    </location>
</feature>
<keyword evidence="4 6" id="KW-0472">Membrane</keyword>
<evidence type="ECO:0000256" key="5">
    <source>
        <dbReference type="SAM" id="MobiDB-lite"/>
    </source>
</evidence>
<evidence type="ECO:0000256" key="6">
    <source>
        <dbReference type="SAM" id="Phobius"/>
    </source>
</evidence>
<dbReference type="Gene3D" id="2.120.10.80">
    <property type="entry name" value="Kelch-type beta propeller"/>
    <property type="match status" value="1"/>
</dbReference>
<evidence type="ECO:0000256" key="4">
    <source>
        <dbReference type="ARBA" id="ARBA00023136"/>
    </source>
</evidence>
<gene>
    <name evidence="7" type="ORF">MPDQ_006664</name>
</gene>
<dbReference type="PANTHER" id="PTHR15549">
    <property type="entry name" value="PAIRED IMMUNOGLOBULIN-LIKE TYPE 2 RECEPTOR"/>
    <property type="match status" value="1"/>
</dbReference>
<evidence type="ECO:0000256" key="1">
    <source>
        <dbReference type="ARBA" id="ARBA00004167"/>
    </source>
</evidence>
<evidence type="ECO:0000256" key="3">
    <source>
        <dbReference type="ARBA" id="ARBA00022989"/>
    </source>
</evidence>
<evidence type="ECO:0000256" key="2">
    <source>
        <dbReference type="ARBA" id="ARBA00022692"/>
    </source>
</evidence>
<name>A0A507QXF5_MONPU</name>